<accession>A0A835JIP2</accession>
<name>A0A835JIP2_9ROSI</name>
<organism evidence="1 2">
    <name type="scientific">Salix dunnii</name>
    <dbReference type="NCBI Taxonomy" id="1413687"/>
    <lineage>
        <taxon>Eukaryota</taxon>
        <taxon>Viridiplantae</taxon>
        <taxon>Streptophyta</taxon>
        <taxon>Embryophyta</taxon>
        <taxon>Tracheophyta</taxon>
        <taxon>Spermatophyta</taxon>
        <taxon>Magnoliopsida</taxon>
        <taxon>eudicotyledons</taxon>
        <taxon>Gunneridae</taxon>
        <taxon>Pentapetalae</taxon>
        <taxon>rosids</taxon>
        <taxon>fabids</taxon>
        <taxon>Malpighiales</taxon>
        <taxon>Salicaceae</taxon>
        <taxon>Saliceae</taxon>
        <taxon>Salix</taxon>
    </lineage>
</organism>
<evidence type="ECO:0000313" key="1">
    <source>
        <dbReference type="EMBL" id="KAF9671520.1"/>
    </source>
</evidence>
<evidence type="ECO:0000313" key="2">
    <source>
        <dbReference type="Proteomes" id="UP000657918"/>
    </source>
</evidence>
<dbReference type="AlphaFoldDB" id="A0A835JIP2"/>
<gene>
    <name evidence="1" type="ORF">SADUNF_Sadunf12G0056100</name>
</gene>
<proteinExistence type="predicted"/>
<sequence length="305" mass="34012">MQVMGTTGLDPKNFTLRMRKKSILALKNTLPDNSLATTARKRGPLKSTDERTSPAIYGKVDQKKMVGWKVETSVPNTISSTPAGENDHFLSSKFWRKTEGRYSNSRISSPGGTPLLDAVRHVADRNGRSETVNLGNQRLRLQSACGLIMNPLADIHGDSRVNSEAFYKPRFSPSPSTYTSCGISCLMCSLWGCCITGMVQFLRNLNFTRNRVKENNSFHNSSFLRGIPFLLIILNANIMRALTLVSTVMVSISLLVLADYHVSETSSDNMDPLMTGMSALQILEKIMSQLVNYRGLLWWDHTDQI</sequence>
<keyword evidence="2" id="KW-1185">Reference proteome</keyword>
<protein>
    <submittedName>
        <fullName evidence="1">Uncharacterized protein</fullName>
    </submittedName>
</protein>
<dbReference type="EMBL" id="JADGMS010000012">
    <property type="protein sequence ID" value="KAF9671520.1"/>
    <property type="molecule type" value="Genomic_DNA"/>
</dbReference>
<dbReference type="Proteomes" id="UP000657918">
    <property type="component" value="Unassembled WGS sequence"/>
</dbReference>
<reference evidence="1 2" key="1">
    <citation type="submission" date="2020-10" db="EMBL/GenBank/DDBJ databases">
        <title>Plant Genome Project.</title>
        <authorList>
            <person name="Zhang R.-G."/>
        </authorList>
    </citation>
    <scope>NUCLEOTIDE SEQUENCE [LARGE SCALE GENOMIC DNA]</scope>
    <source>
        <strain evidence="1">FAFU-HL-1</strain>
        <tissue evidence="1">Leaf</tissue>
    </source>
</reference>
<comment type="caution">
    <text evidence="1">The sequence shown here is derived from an EMBL/GenBank/DDBJ whole genome shotgun (WGS) entry which is preliminary data.</text>
</comment>